<evidence type="ECO:0000259" key="2">
    <source>
        <dbReference type="PROSITE" id="PS50056"/>
    </source>
</evidence>
<dbReference type="KEGG" id="rsa:RSal33209_2687"/>
<reference evidence="4" key="1">
    <citation type="journal article" date="2008" name="J. Bacteriol.">
        <title>Genome sequence of the fish pathogen Renibacterium salmoninarum suggests reductive evolution away from an environmental Arthrobacter ancestor.</title>
        <authorList>
            <person name="Wiens G.D."/>
            <person name="Rockey D.D."/>
            <person name="Wu Z."/>
            <person name="Chang J."/>
            <person name="Levy R."/>
            <person name="Crane S."/>
            <person name="Chen D.S."/>
            <person name="Capri G.R."/>
            <person name="Burnett J.R."/>
            <person name="Sudheesh P.S."/>
            <person name="Schipma M.J."/>
            <person name="Burd H."/>
            <person name="Bhattacharyya A."/>
            <person name="Rhodes L.D."/>
            <person name="Kaul R."/>
            <person name="Strom M.S."/>
        </authorList>
    </citation>
    <scope>NUCLEOTIDE SEQUENCE [LARGE SCALE GENOMIC DNA]</scope>
    <source>
        <strain evidence="4">ATCC 33209 / DSM 20767 / JCM 11484 / NBRC 15589 / NCIMB 2235</strain>
    </source>
</reference>
<dbReference type="Pfam" id="PF13350">
    <property type="entry name" value="Y_phosphatase3"/>
    <property type="match status" value="1"/>
</dbReference>
<dbReference type="PROSITE" id="PS50056">
    <property type="entry name" value="TYR_PHOSPHATASE_2"/>
    <property type="match status" value="1"/>
</dbReference>
<dbReference type="GO" id="GO:0004725">
    <property type="term" value="F:protein tyrosine phosphatase activity"/>
    <property type="evidence" value="ECO:0007669"/>
    <property type="project" value="UniProtKB-EC"/>
</dbReference>
<dbReference type="eggNOG" id="COG2365">
    <property type="taxonomic scope" value="Bacteria"/>
</dbReference>
<dbReference type="EC" id="3.1.3.48" evidence="3"/>
<proteinExistence type="inferred from homology"/>
<sequence length="244" mass="27259">MVPAMDEETSNREMAWSGAVNARDLGGLVRVQPGRVFRSARREYLSQAGWQQMYDSGVRTIIDLRNVDEHGRRESDPTDVVEDARIRVISVPIEDQSVPEFQEIYPTHNSPECFWPTMRLWPEKLVAVYRAIAQAATEPGGVLIHCAAGRDRTGMIVMGLLQLAGVPAEQIVADYELAVRGITSYDPKFTDSPEGYDLSLEAWVIHTRQAMLASLATDDVESYLLRNKVSKGEIGSIRRLLIDA</sequence>
<dbReference type="STRING" id="288705.RSal33209_2687"/>
<evidence type="ECO:0000313" key="3">
    <source>
        <dbReference type="EMBL" id="ABY24412.1"/>
    </source>
</evidence>
<keyword evidence="3" id="KW-0378">Hydrolase</keyword>
<dbReference type="PANTHER" id="PTHR31126:SF1">
    <property type="entry name" value="TYROSINE SPECIFIC PROTEIN PHOSPHATASES DOMAIN-CONTAINING PROTEIN"/>
    <property type="match status" value="1"/>
</dbReference>
<comment type="similarity">
    <text evidence="1">Belongs to the protein-tyrosine phosphatase family.</text>
</comment>
<dbReference type="InterPro" id="IPR026893">
    <property type="entry name" value="Tyr/Ser_Pase_IphP-type"/>
</dbReference>
<dbReference type="InterPro" id="IPR000387">
    <property type="entry name" value="Tyr_Pase_dom"/>
</dbReference>
<dbReference type="PANTHER" id="PTHR31126">
    <property type="entry name" value="TYROSINE-PROTEIN PHOSPHATASE"/>
    <property type="match status" value="1"/>
</dbReference>
<evidence type="ECO:0000313" key="4">
    <source>
        <dbReference type="Proteomes" id="UP000002007"/>
    </source>
</evidence>
<dbReference type="PROSITE" id="PS00383">
    <property type="entry name" value="TYR_PHOSPHATASE_1"/>
    <property type="match status" value="1"/>
</dbReference>
<dbReference type="AlphaFoldDB" id="A9WRY0"/>
<keyword evidence="4" id="KW-1185">Reference proteome</keyword>
<accession>A9WRY0</accession>
<name>A9WRY0_RENSM</name>
<dbReference type="Proteomes" id="UP000002007">
    <property type="component" value="Chromosome"/>
</dbReference>
<dbReference type="EMBL" id="CP000910">
    <property type="protein sequence ID" value="ABY24412.1"/>
    <property type="molecule type" value="Genomic_DNA"/>
</dbReference>
<organism evidence="3 4">
    <name type="scientific">Renibacterium salmoninarum (strain ATCC 33209 / DSM 20767 / JCM 11484 / NBRC 15589 / NCIMB 2235)</name>
    <dbReference type="NCBI Taxonomy" id="288705"/>
    <lineage>
        <taxon>Bacteria</taxon>
        <taxon>Bacillati</taxon>
        <taxon>Actinomycetota</taxon>
        <taxon>Actinomycetes</taxon>
        <taxon>Micrococcales</taxon>
        <taxon>Micrococcaceae</taxon>
        <taxon>Renibacterium</taxon>
    </lineage>
</organism>
<protein>
    <submittedName>
        <fullName evidence="3">Protein tyrosine phosphatase</fullName>
        <ecNumber evidence="3">3.1.3.48</ecNumber>
    </submittedName>
</protein>
<dbReference type="SMR" id="A9WRY0"/>
<evidence type="ECO:0000256" key="1">
    <source>
        <dbReference type="ARBA" id="ARBA00009580"/>
    </source>
</evidence>
<dbReference type="Gene3D" id="3.90.190.10">
    <property type="entry name" value="Protein tyrosine phosphatase superfamily"/>
    <property type="match status" value="1"/>
</dbReference>
<dbReference type="HOGENOM" id="CLU_057546_3_2_11"/>
<dbReference type="SUPFAM" id="SSF52799">
    <property type="entry name" value="(Phosphotyrosine protein) phosphatases II"/>
    <property type="match status" value="1"/>
</dbReference>
<dbReference type="InterPro" id="IPR016130">
    <property type="entry name" value="Tyr_Pase_AS"/>
</dbReference>
<gene>
    <name evidence="3" type="ordered locus">RSal33209_2687</name>
</gene>
<dbReference type="InterPro" id="IPR029021">
    <property type="entry name" value="Prot-tyrosine_phosphatase-like"/>
</dbReference>
<feature type="domain" description="Tyrosine specific protein phosphatases" evidence="2">
    <location>
        <begin position="123"/>
        <end position="197"/>
    </location>
</feature>